<dbReference type="SUPFAM" id="SSF52833">
    <property type="entry name" value="Thioredoxin-like"/>
    <property type="match status" value="1"/>
</dbReference>
<keyword evidence="1" id="KW-0732">Signal</keyword>
<keyword evidence="3" id="KW-0413">Isomerase</keyword>
<sequence length="232" mass="26533">MRLIILLSTVLLLQSSFAQDKVVYFSDAIKSNIKKYNSQSDKAYRQGDIEAGQALFDSLVQNKLVGSKFDDYSFKSVNSRKVKLSKIKKPVFIITYSSWCVIPKGEIQALNKLARKYDDQVQFIAVFWDTKTDTRKIARKFNHKIKVCYANESYKNDARIVATLKHTLGFPTSYYLNSNLEVVDIKRGGIQLPPSTNAKTAFDMNYRLFNERLSIFLEKQQTPVSQLASVAE</sequence>
<dbReference type="EMBL" id="FMVF01000008">
    <property type="protein sequence ID" value="SCY65409.1"/>
    <property type="molecule type" value="Genomic_DNA"/>
</dbReference>
<organism evidence="3 4">
    <name type="scientific">Flavobacterium caeni</name>
    <dbReference type="NCBI Taxonomy" id="490189"/>
    <lineage>
        <taxon>Bacteria</taxon>
        <taxon>Pseudomonadati</taxon>
        <taxon>Bacteroidota</taxon>
        <taxon>Flavobacteriia</taxon>
        <taxon>Flavobacteriales</taxon>
        <taxon>Flavobacteriaceae</taxon>
        <taxon>Flavobacterium</taxon>
    </lineage>
</organism>
<dbReference type="OrthoDB" id="1134224at2"/>
<feature type="domain" description="Alkyl hydroperoxide reductase subunit C/ Thiol specific antioxidant" evidence="2">
    <location>
        <begin position="65"/>
        <end position="144"/>
    </location>
</feature>
<dbReference type="Pfam" id="PF00578">
    <property type="entry name" value="AhpC-TSA"/>
    <property type="match status" value="1"/>
</dbReference>
<keyword evidence="4" id="KW-1185">Reference proteome</keyword>
<evidence type="ECO:0000313" key="4">
    <source>
        <dbReference type="Proteomes" id="UP000199354"/>
    </source>
</evidence>
<reference evidence="3 4" key="1">
    <citation type="submission" date="2016-10" db="EMBL/GenBank/DDBJ databases">
        <authorList>
            <person name="de Groot N.N."/>
        </authorList>
    </citation>
    <scope>NUCLEOTIDE SEQUENCE [LARGE SCALE GENOMIC DNA]</scope>
    <source>
        <strain evidence="3 4">CGMCC 1.7031</strain>
    </source>
</reference>
<dbReference type="Gene3D" id="3.40.30.10">
    <property type="entry name" value="Glutaredoxin"/>
    <property type="match status" value="1"/>
</dbReference>
<dbReference type="GO" id="GO:0016853">
    <property type="term" value="F:isomerase activity"/>
    <property type="evidence" value="ECO:0007669"/>
    <property type="project" value="UniProtKB-KW"/>
</dbReference>
<name>A0A1G5HPN2_9FLAO</name>
<protein>
    <submittedName>
        <fullName evidence="3">Thiol-disulfide isomerase or thioredoxin</fullName>
    </submittedName>
</protein>
<dbReference type="InterPro" id="IPR036249">
    <property type="entry name" value="Thioredoxin-like_sf"/>
</dbReference>
<feature type="signal peptide" evidence="1">
    <location>
        <begin position="1"/>
        <end position="18"/>
    </location>
</feature>
<evidence type="ECO:0000313" key="3">
    <source>
        <dbReference type="EMBL" id="SCY65409.1"/>
    </source>
</evidence>
<dbReference type="Proteomes" id="UP000199354">
    <property type="component" value="Unassembled WGS sequence"/>
</dbReference>
<accession>A0A1G5HPN2</accession>
<dbReference type="GO" id="GO:0016491">
    <property type="term" value="F:oxidoreductase activity"/>
    <property type="evidence" value="ECO:0007669"/>
    <property type="project" value="InterPro"/>
</dbReference>
<dbReference type="InterPro" id="IPR000866">
    <property type="entry name" value="AhpC/TSA"/>
</dbReference>
<dbReference type="STRING" id="490189.SAMN02927903_01931"/>
<dbReference type="GO" id="GO:0016209">
    <property type="term" value="F:antioxidant activity"/>
    <property type="evidence" value="ECO:0007669"/>
    <property type="project" value="InterPro"/>
</dbReference>
<proteinExistence type="predicted"/>
<evidence type="ECO:0000256" key="1">
    <source>
        <dbReference type="SAM" id="SignalP"/>
    </source>
</evidence>
<dbReference type="AlphaFoldDB" id="A0A1G5HPN2"/>
<evidence type="ECO:0000259" key="2">
    <source>
        <dbReference type="Pfam" id="PF00578"/>
    </source>
</evidence>
<dbReference type="RefSeq" id="WP_091142554.1">
    <property type="nucleotide sequence ID" value="NZ_FMVF01000008.1"/>
</dbReference>
<feature type="chain" id="PRO_5011683188" evidence="1">
    <location>
        <begin position="19"/>
        <end position="232"/>
    </location>
</feature>
<gene>
    <name evidence="3" type="ORF">SAMN02927903_01931</name>
</gene>